<evidence type="ECO:0000256" key="7">
    <source>
        <dbReference type="ARBA" id="ARBA00023004"/>
    </source>
</evidence>
<keyword evidence="4" id="KW-0479">Metal-binding</keyword>
<dbReference type="PROSITE" id="PS51669">
    <property type="entry name" value="4FE4S_MOW_BIS_MGD"/>
    <property type="match status" value="1"/>
</dbReference>
<evidence type="ECO:0000256" key="2">
    <source>
        <dbReference type="ARBA" id="ARBA00010312"/>
    </source>
</evidence>
<dbReference type="InterPro" id="IPR006311">
    <property type="entry name" value="TAT_signal"/>
</dbReference>
<evidence type="ECO:0000313" key="11">
    <source>
        <dbReference type="EMBL" id="NBI35305.1"/>
    </source>
</evidence>
<dbReference type="InterPro" id="IPR006657">
    <property type="entry name" value="MoPterin_dinucl-bd_dom"/>
</dbReference>
<keyword evidence="3" id="KW-0500">Molybdenum</keyword>
<evidence type="ECO:0000256" key="8">
    <source>
        <dbReference type="ARBA" id="ARBA00023014"/>
    </source>
</evidence>
<keyword evidence="7" id="KW-0408">Iron</keyword>
<dbReference type="InterPro" id="IPR006655">
    <property type="entry name" value="Mopterin_OxRdtase_prok_CS"/>
</dbReference>
<comment type="similarity">
    <text evidence="2">Belongs to the prokaryotic molybdopterin-containing oxidoreductase family.</text>
</comment>
<sequence>MRMTDCDKIESGRFSNIRFGERASERGTPRLSGMRRHGGDEGPGLRLWFMLARGCSLTPSVIKGRRGHCMSGTTITRRSFLKTTGILAGAGCLAGGSYGALSAFAESQEGEGDGGEQLFNCNCRSNCMGSCRLIAHVRDGKLVKLAPGDYPEPGYTGCCLKGLSYVERIYSPTRIQYPMRRVAGTERGAGEWERVSWDEAIAEIAGKMQETIDAYGASAIAFDAASGNYGYINGVYGLFPRLCACLGAVKTAACYDYAAGHGIDRVLGTGDWQYCNEPNSVMDSSMVVVWGTNPVFTHPHSWRWIQWARENGTKVVTIDPIKSATAHRSDEYIRVNPGHDGYLALAMANYVIKHDLVDWDFIKDHSNAAFLVRKDTKNHLATTNWPPEAAQAYGAAVEQLTEQYSPMGPTAVAAAVAAIPVDYYVWDNATNSIALIDEAQDPALEGTFTTPDGIELETSYSLLKKQLEQYTTAEAARLTGLDEQFVVDFTERFAAEDAVSVNITYGLDHYLNGYQNTWSIAILMALTGNLAKPGAGFTGVFTTRWSPETLGLWVTPEYKVLNAVIPFGIMPEIVATQTLNGQPFPMKVMVSHCSNPVSNLGGQREFLDRLLPNLDYYVVIDMEMTDSARYADMVLPASSWYEVEDIRAGYNNPYSIYQEKAIEPMYESKCDSEIAGLLGRALGFEASFPEGEDINTWAPILFSNEASKAQNLSLERFREEKVIQTTGTPGESFITGMTKPFTTEKGRVRLYTDKPKPRLNYGQDLSARVDNEHLVYYREPEEAGIDNPLAEKYPLVYLQEHSRFRVHTQWGVVPLLRELDPEPVAKVNGRDAAERGVTTGDIVEVYNDRGHCVVKCLVDESIAPGVLSIPKGWQREQFIEGGYQEMSQPGMDPYPSAASFYDARVNFRKWEG</sequence>
<dbReference type="GO" id="GO:0016491">
    <property type="term" value="F:oxidoreductase activity"/>
    <property type="evidence" value="ECO:0007669"/>
    <property type="project" value="UniProtKB-KW"/>
</dbReference>
<keyword evidence="5" id="KW-0732">Signal</keyword>
<dbReference type="InterPro" id="IPR006656">
    <property type="entry name" value="Mopterin_OxRdtase"/>
</dbReference>
<dbReference type="Gene3D" id="2.40.40.20">
    <property type="match status" value="1"/>
</dbReference>
<dbReference type="Gene3D" id="3.40.50.740">
    <property type="match status" value="1"/>
</dbReference>
<dbReference type="InterPro" id="IPR050612">
    <property type="entry name" value="Prok_Mopterin_Oxidored"/>
</dbReference>
<protein>
    <recommendedName>
        <fullName evidence="10">4Fe-4S Mo/W bis-MGD-type domain-containing protein</fullName>
    </recommendedName>
</protein>
<evidence type="ECO:0000256" key="6">
    <source>
        <dbReference type="ARBA" id="ARBA00023002"/>
    </source>
</evidence>
<dbReference type="PANTHER" id="PTHR43742">
    <property type="entry name" value="TRIMETHYLAMINE-N-OXIDE REDUCTASE"/>
    <property type="match status" value="1"/>
</dbReference>
<feature type="compositionally biased region" description="Basic and acidic residues" evidence="9">
    <location>
        <begin position="19"/>
        <end position="28"/>
    </location>
</feature>
<accession>A0A7C9N9N3</accession>
<dbReference type="Gene3D" id="3.30.200.210">
    <property type="match status" value="1"/>
</dbReference>
<dbReference type="InterPro" id="IPR006963">
    <property type="entry name" value="Mopterin_OxRdtase_4Fe-4S_dom"/>
</dbReference>
<organism evidence="11">
    <name type="scientific">Muribaculaceae bacterium Z82</name>
    <dbReference type="NCBI Taxonomy" id="2304548"/>
    <lineage>
        <taxon>Bacteria</taxon>
        <taxon>Pseudomonadati</taxon>
        <taxon>Bacteroidota</taxon>
        <taxon>Bacteroidia</taxon>
        <taxon>Bacteroidales</taxon>
        <taxon>Muribaculaceae</taxon>
    </lineage>
</organism>
<dbReference type="GO" id="GO:0043546">
    <property type="term" value="F:molybdopterin cofactor binding"/>
    <property type="evidence" value="ECO:0007669"/>
    <property type="project" value="InterPro"/>
</dbReference>
<evidence type="ECO:0000256" key="9">
    <source>
        <dbReference type="SAM" id="MobiDB-lite"/>
    </source>
</evidence>
<reference evidence="11" key="1">
    <citation type="submission" date="2018-08" db="EMBL/GenBank/DDBJ databases">
        <title>Murine metabolic-syndrome-specific gut microbial biobank.</title>
        <authorList>
            <person name="Liu C."/>
        </authorList>
    </citation>
    <scope>NUCLEOTIDE SEQUENCE [LARGE SCALE GENOMIC DNA]</scope>
    <source>
        <strain evidence="11">Z82</strain>
    </source>
</reference>
<name>A0A7C9N9N3_9BACT</name>
<feature type="domain" description="4Fe-4S Mo/W bis-MGD-type" evidence="10">
    <location>
        <begin position="116"/>
        <end position="173"/>
    </location>
</feature>
<dbReference type="SUPFAM" id="SSF50692">
    <property type="entry name" value="ADC-like"/>
    <property type="match status" value="1"/>
</dbReference>
<dbReference type="SUPFAM" id="SSF53706">
    <property type="entry name" value="Formate dehydrogenase/DMSO reductase, domains 1-3"/>
    <property type="match status" value="1"/>
</dbReference>
<evidence type="ECO:0000256" key="4">
    <source>
        <dbReference type="ARBA" id="ARBA00022723"/>
    </source>
</evidence>
<comment type="cofactor">
    <cofactor evidence="1">
        <name>Mo-bis(molybdopterin guanine dinucleotide)</name>
        <dbReference type="ChEBI" id="CHEBI:60539"/>
    </cofactor>
</comment>
<dbReference type="GO" id="GO:0046872">
    <property type="term" value="F:metal ion binding"/>
    <property type="evidence" value="ECO:0007669"/>
    <property type="project" value="UniProtKB-KW"/>
</dbReference>
<gene>
    <name evidence="11" type="ORF">D1639_09760</name>
</gene>
<evidence type="ECO:0000256" key="5">
    <source>
        <dbReference type="ARBA" id="ARBA00022729"/>
    </source>
</evidence>
<evidence type="ECO:0000259" key="10">
    <source>
        <dbReference type="PROSITE" id="PS51669"/>
    </source>
</evidence>
<evidence type="ECO:0000256" key="3">
    <source>
        <dbReference type="ARBA" id="ARBA00022505"/>
    </source>
</evidence>
<dbReference type="AlphaFoldDB" id="A0A7C9N9N3"/>
<keyword evidence="6" id="KW-0560">Oxidoreductase</keyword>
<dbReference type="Gene3D" id="3.40.228.10">
    <property type="entry name" value="Dimethylsulfoxide Reductase, domain 2"/>
    <property type="match status" value="1"/>
</dbReference>
<proteinExistence type="inferred from homology"/>
<feature type="region of interest" description="Disordered" evidence="9">
    <location>
        <begin position="18"/>
        <end position="37"/>
    </location>
</feature>
<dbReference type="Pfam" id="PF00384">
    <property type="entry name" value="Molybdopterin"/>
    <property type="match status" value="1"/>
</dbReference>
<dbReference type="GO" id="GO:0051536">
    <property type="term" value="F:iron-sulfur cluster binding"/>
    <property type="evidence" value="ECO:0007669"/>
    <property type="project" value="UniProtKB-KW"/>
</dbReference>
<dbReference type="InterPro" id="IPR009010">
    <property type="entry name" value="Asp_de-COase-like_dom_sf"/>
</dbReference>
<dbReference type="Pfam" id="PF01568">
    <property type="entry name" value="Molydop_binding"/>
    <property type="match status" value="1"/>
</dbReference>
<dbReference type="PROSITE" id="PS00490">
    <property type="entry name" value="MOLYBDOPTERIN_PROK_2"/>
    <property type="match status" value="1"/>
</dbReference>
<evidence type="ECO:0000256" key="1">
    <source>
        <dbReference type="ARBA" id="ARBA00001942"/>
    </source>
</evidence>
<keyword evidence="8" id="KW-0411">Iron-sulfur</keyword>
<dbReference type="PANTHER" id="PTHR43742:SF6">
    <property type="entry name" value="OXIDOREDUCTASE YYAE-RELATED"/>
    <property type="match status" value="1"/>
</dbReference>
<dbReference type="PROSITE" id="PS51318">
    <property type="entry name" value="TAT"/>
    <property type="match status" value="1"/>
</dbReference>
<dbReference type="EMBL" id="QWKH01000099">
    <property type="protein sequence ID" value="NBI35305.1"/>
    <property type="molecule type" value="Genomic_DNA"/>
</dbReference>
<comment type="caution">
    <text evidence="11">The sequence shown here is derived from an EMBL/GenBank/DDBJ whole genome shotgun (WGS) entry which is preliminary data.</text>
</comment>